<evidence type="ECO:0000313" key="9">
    <source>
        <dbReference type="EMBL" id="GID76319.1"/>
    </source>
</evidence>
<dbReference type="Gene3D" id="3.40.50.200">
    <property type="entry name" value="Peptidase S8/S53 domain"/>
    <property type="match status" value="1"/>
</dbReference>
<dbReference type="InterPro" id="IPR000209">
    <property type="entry name" value="Peptidase_S8/S53_dom"/>
</dbReference>
<keyword evidence="10" id="KW-1185">Reference proteome</keyword>
<dbReference type="Proteomes" id="UP000609879">
    <property type="component" value="Unassembled WGS sequence"/>
</dbReference>
<evidence type="ECO:0000256" key="5">
    <source>
        <dbReference type="PROSITE-ProRule" id="PRU01240"/>
    </source>
</evidence>
<evidence type="ECO:0000256" key="4">
    <source>
        <dbReference type="ARBA" id="ARBA00022825"/>
    </source>
</evidence>
<evidence type="ECO:0000256" key="6">
    <source>
        <dbReference type="SAM" id="MobiDB-lite"/>
    </source>
</evidence>
<dbReference type="SUPFAM" id="SSF52743">
    <property type="entry name" value="Subtilisin-like"/>
    <property type="match status" value="1"/>
</dbReference>
<feature type="region of interest" description="Disordered" evidence="6">
    <location>
        <begin position="1"/>
        <end position="55"/>
    </location>
</feature>
<evidence type="ECO:0000256" key="3">
    <source>
        <dbReference type="ARBA" id="ARBA00022801"/>
    </source>
</evidence>
<organism evidence="9 10">
    <name type="scientific">Paractinoplanes deccanensis</name>
    <dbReference type="NCBI Taxonomy" id="113561"/>
    <lineage>
        <taxon>Bacteria</taxon>
        <taxon>Bacillati</taxon>
        <taxon>Actinomycetota</taxon>
        <taxon>Actinomycetes</taxon>
        <taxon>Micromonosporales</taxon>
        <taxon>Micromonosporaceae</taxon>
        <taxon>Paractinoplanes</taxon>
    </lineage>
</organism>
<dbReference type="InterPro" id="IPR050131">
    <property type="entry name" value="Peptidase_S8_subtilisin-like"/>
</dbReference>
<dbReference type="PANTHER" id="PTHR43806">
    <property type="entry name" value="PEPTIDASE S8"/>
    <property type="match status" value="1"/>
</dbReference>
<feature type="active site" description="Charge relay system" evidence="5">
    <location>
        <position position="5"/>
    </location>
</feature>
<sequence length="325" mass="32259">MAVVDTGTYPHPDIRNNLREGTDLTGGASGNGKSDANGHGTRMAGLVAGHGHGSDSGIEGVAPSANIIPVRISRTGKEIDPEMVTSGVQWATENGAKVINISLSTGPSFDLNDAVGGAIESDIVVVAPVGNAASDAVVNYPAAFDGVLAVGATGRNGKYSSASVKSKRTQICAPGVDIISTQPKSNYGTATGTSDSTAIVSGAAALVRAKFPQLSAEEVVHRLTATADDIGPPGRDDECGYGRLNIVKALTADVPPLEGGVSASPSAVVSTPAAGSVSSASSVEGSGQEASPGGSGAGLVFGGIAAAAVVGGGLLFFVLRRRRVR</sequence>
<evidence type="ECO:0000313" key="10">
    <source>
        <dbReference type="Proteomes" id="UP000609879"/>
    </source>
</evidence>
<evidence type="ECO:0000256" key="7">
    <source>
        <dbReference type="SAM" id="Phobius"/>
    </source>
</evidence>
<feature type="transmembrane region" description="Helical" evidence="7">
    <location>
        <begin position="296"/>
        <end position="319"/>
    </location>
</feature>
<keyword evidence="2 5" id="KW-0645">Protease</keyword>
<accession>A0ABQ3Y8K0</accession>
<comment type="caution">
    <text evidence="9">The sequence shown here is derived from an EMBL/GenBank/DDBJ whole genome shotgun (WGS) entry which is preliminary data.</text>
</comment>
<evidence type="ECO:0000256" key="2">
    <source>
        <dbReference type="ARBA" id="ARBA00022670"/>
    </source>
</evidence>
<dbReference type="EMBL" id="BOMI01000097">
    <property type="protein sequence ID" value="GID76319.1"/>
    <property type="molecule type" value="Genomic_DNA"/>
</dbReference>
<evidence type="ECO:0000259" key="8">
    <source>
        <dbReference type="Pfam" id="PF00082"/>
    </source>
</evidence>
<keyword evidence="3 5" id="KW-0378">Hydrolase</keyword>
<feature type="active site" description="Charge relay system" evidence="5">
    <location>
        <position position="39"/>
    </location>
</feature>
<feature type="active site" description="Charge relay system" evidence="5">
    <location>
        <position position="194"/>
    </location>
</feature>
<keyword evidence="7" id="KW-1133">Transmembrane helix</keyword>
<dbReference type="PRINTS" id="PR00723">
    <property type="entry name" value="SUBTILISIN"/>
</dbReference>
<feature type="compositionally biased region" description="Basic and acidic residues" evidence="6">
    <location>
        <begin position="12"/>
        <end position="22"/>
    </location>
</feature>
<evidence type="ECO:0000256" key="1">
    <source>
        <dbReference type="ARBA" id="ARBA00011073"/>
    </source>
</evidence>
<comment type="similarity">
    <text evidence="1 5">Belongs to the peptidase S8 family.</text>
</comment>
<dbReference type="PROSITE" id="PS51892">
    <property type="entry name" value="SUBTILASE"/>
    <property type="match status" value="1"/>
</dbReference>
<protein>
    <recommendedName>
        <fullName evidence="8">Peptidase S8/S53 domain-containing protein</fullName>
    </recommendedName>
</protein>
<reference evidence="9 10" key="1">
    <citation type="submission" date="2021-01" db="EMBL/GenBank/DDBJ databases">
        <title>Whole genome shotgun sequence of Actinoplanes deccanensis NBRC 13994.</title>
        <authorList>
            <person name="Komaki H."/>
            <person name="Tamura T."/>
        </authorList>
    </citation>
    <scope>NUCLEOTIDE SEQUENCE [LARGE SCALE GENOMIC DNA]</scope>
    <source>
        <strain evidence="9 10">NBRC 13994</strain>
    </source>
</reference>
<dbReference type="InterPro" id="IPR015500">
    <property type="entry name" value="Peptidase_S8_subtilisin-rel"/>
</dbReference>
<gene>
    <name evidence="9" type="ORF">Ade02nite_49600</name>
</gene>
<keyword evidence="7" id="KW-0812">Transmembrane</keyword>
<dbReference type="InterPro" id="IPR036852">
    <property type="entry name" value="Peptidase_S8/S53_dom_sf"/>
</dbReference>
<dbReference type="PANTHER" id="PTHR43806:SF11">
    <property type="entry name" value="CEREVISIN-RELATED"/>
    <property type="match status" value="1"/>
</dbReference>
<keyword evidence="4 5" id="KW-0720">Serine protease</keyword>
<feature type="domain" description="Peptidase S8/S53" evidence="8">
    <location>
        <begin position="2"/>
        <end position="242"/>
    </location>
</feature>
<proteinExistence type="inferred from homology"/>
<keyword evidence="7" id="KW-0472">Membrane</keyword>
<name>A0ABQ3Y8K0_9ACTN</name>
<dbReference type="Pfam" id="PF00082">
    <property type="entry name" value="Peptidase_S8"/>
    <property type="match status" value="1"/>
</dbReference>